<keyword evidence="5 12" id="KW-0963">Cytoplasm</keyword>
<comment type="subcellular location">
    <subcellularLocation>
        <location evidence="12">Cytoplasm</location>
    </subcellularLocation>
</comment>
<proteinExistence type="inferred from homology"/>
<dbReference type="GO" id="GO:0008840">
    <property type="term" value="F:4-hydroxy-tetrahydrodipicolinate synthase activity"/>
    <property type="evidence" value="ECO:0007669"/>
    <property type="project" value="UniProtKB-EC"/>
</dbReference>
<evidence type="ECO:0000256" key="12">
    <source>
        <dbReference type="HAMAP-Rule" id="MF_00418"/>
    </source>
</evidence>
<dbReference type="RefSeq" id="WP_382270500.1">
    <property type="nucleotide sequence ID" value="NZ_JBHTBU010000001.1"/>
</dbReference>
<evidence type="ECO:0000256" key="9">
    <source>
        <dbReference type="ARBA" id="ARBA00023239"/>
    </source>
</evidence>
<evidence type="ECO:0000256" key="11">
    <source>
        <dbReference type="ARBA" id="ARBA00047836"/>
    </source>
</evidence>
<keyword evidence="8 12" id="KW-0457">Lysine biosynthesis</keyword>
<feature type="site" description="Part of a proton relay during catalysis" evidence="12">
    <location>
        <position position="108"/>
    </location>
</feature>
<evidence type="ECO:0000256" key="5">
    <source>
        <dbReference type="ARBA" id="ARBA00022490"/>
    </source>
</evidence>
<dbReference type="Gene3D" id="3.20.20.70">
    <property type="entry name" value="Aldolase class I"/>
    <property type="match status" value="1"/>
</dbReference>
<evidence type="ECO:0000256" key="10">
    <source>
        <dbReference type="ARBA" id="ARBA00023270"/>
    </source>
</evidence>
<evidence type="ECO:0000256" key="7">
    <source>
        <dbReference type="ARBA" id="ARBA00022915"/>
    </source>
</evidence>
<dbReference type="PRINTS" id="PR00146">
    <property type="entry name" value="DHPICSNTHASE"/>
</dbReference>
<protein>
    <recommendedName>
        <fullName evidence="4 12">4-hydroxy-tetrahydrodipicolinate synthase</fullName>
        <shortName evidence="12">HTPA synthase</shortName>
        <ecNumber evidence="4 12">4.3.3.7</ecNumber>
    </recommendedName>
</protein>
<keyword evidence="7 12" id="KW-0220">Diaminopimelate biosynthesis</keyword>
<comment type="caution">
    <text evidence="12">Was originally thought to be a dihydrodipicolinate synthase (DHDPS), catalyzing the condensation of (S)-aspartate-beta-semialdehyde [(S)-ASA] and pyruvate to dihydrodipicolinate (DHDP). However, it was shown in E.coli that the product of the enzymatic reaction is not dihydrodipicolinate but in fact (4S)-4-hydroxy-2,3,4,5-tetrahydro-(2S)-dipicolinic acid (HTPA), and that the consecutive dehydration reaction leading to DHDP is not spontaneous but catalyzed by DapB.</text>
</comment>
<keyword evidence="10 12" id="KW-0704">Schiff base</keyword>
<dbReference type="InterPro" id="IPR005263">
    <property type="entry name" value="DapA"/>
</dbReference>
<dbReference type="SUPFAM" id="SSF51569">
    <property type="entry name" value="Aldolase"/>
    <property type="match status" value="1"/>
</dbReference>
<evidence type="ECO:0000256" key="8">
    <source>
        <dbReference type="ARBA" id="ARBA00023154"/>
    </source>
</evidence>
<dbReference type="PROSITE" id="PS00665">
    <property type="entry name" value="DHDPS_1"/>
    <property type="match status" value="1"/>
</dbReference>
<evidence type="ECO:0000256" key="4">
    <source>
        <dbReference type="ARBA" id="ARBA00012086"/>
    </source>
</evidence>
<comment type="caution">
    <text evidence="14">The sequence shown here is derived from an EMBL/GenBank/DDBJ whole genome shotgun (WGS) entry which is preliminary data.</text>
</comment>
<comment type="pathway">
    <text evidence="2 12">Amino-acid biosynthesis; L-lysine biosynthesis via DAP pathway; (S)-tetrahydrodipicolinate from L-aspartate: step 3/4.</text>
</comment>
<organism evidence="14 15">
    <name type="scientific">Herminiimonas glaciei</name>
    <dbReference type="NCBI Taxonomy" id="523788"/>
    <lineage>
        <taxon>Bacteria</taxon>
        <taxon>Pseudomonadati</taxon>
        <taxon>Pseudomonadota</taxon>
        <taxon>Betaproteobacteria</taxon>
        <taxon>Burkholderiales</taxon>
        <taxon>Oxalobacteraceae</taxon>
        <taxon>Herminiimonas</taxon>
    </lineage>
</organism>
<keyword evidence="15" id="KW-1185">Reference proteome</keyword>
<keyword evidence="9 12" id="KW-0456">Lyase</keyword>
<name>A0ABW2I8P9_9BURK</name>
<sequence length="317" mass="33804">MTSFTGIWVPIVTPFKNGEVDLPTAQKLADELINHGVHGLVVCGTTGEAAALDDIEQAALLSAINEVAAYRCPVAIGISGSSTRTVAEKAKRFNRHAPAAYLLSAPSYVRPSQQGILWHFQAIAAQAGAPIIIYNIPARTGVNIDPATIAALAQDERFAAVKESSGQLSQVKEILDSTRLQLLSGDDALLLSTLMLGGHGAISAAAHIRPDLFVHLYDLTRAGRNEEAAELFNALLPLIRLLFSEPNPGPVKAALAIQGKLRETLRLPMTPMSASGKDKLALVLQDVMNVRIETNSPALIAGRAKFIQDVYRSSASF</sequence>
<dbReference type="PIRSF" id="PIRSF001365">
    <property type="entry name" value="DHDPS"/>
    <property type="match status" value="1"/>
</dbReference>
<evidence type="ECO:0000313" key="15">
    <source>
        <dbReference type="Proteomes" id="UP001596542"/>
    </source>
</evidence>
<feature type="binding site" evidence="12">
    <location>
        <position position="202"/>
    </location>
    <ligand>
        <name>pyruvate</name>
        <dbReference type="ChEBI" id="CHEBI:15361"/>
    </ligand>
</feature>
<comment type="function">
    <text evidence="1 12">Catalyzes the condensation of (S)-aspartate-beta-semialdehyde [(S)-ASA] and pyruvate to 4-hydroxy-tetrahydrodipicolinate (HTPA).</text>
</comment>
<feature type="binding site" evidence="12">
    <location>
        <position position="46"/>
    </location>
    <ligand>
        <name>pyruvate</name>
        <dbReference type="ChEBI" id="CHEBI:15361"/>
    </ligand>
</feature>
<reference evidence="15" key="1">
    <citation type="journal article" date="2019" name="Int. J. Syst. Evol. Microbiol.">
        <title>The Global Catalogue of Microorganisms (GCM) 10K type strain sequencing project: providing services to taxonomists for standard genome sequencing and annotation.</title>
        <authorList>
            <consortium name="The Broad Institute Genomics Platform"/>
            <consortium name="The Broad Institute Genome Sequencing Center for Infectious Disease"/>
            <person name="Wu L."/>
            <person name="Ma J."/>
        </authorList>
    </citation>
    <scope>NUCLEOTIDE SEQUENCE [LARGE SCALE GENOMIC DNA]</scope>
    <source>
        <strain evidence="15">KACC 12508</strain>
    </source>
</reference>
<evidence type="ECO:0000256" key="6">
    <source>
        <dbReference type="ARBA" id="ARBA00022605"/>
    </source>
</evidence>
<evidence type="ECO:0000256" key="2">
    <source>
        <dbReference type="ARBA" id="ARBA00005120"/>
    </source>
</evidence>
<feature type="active site" description="Proton donor/acceptor" evidence="12">
    <location>
        <position position="134"/>
    </location>
</feature>
<dbReference type="Pfam" id="PF00701">
    <property type="entry name" value="DHDPS"/>
    <property type="match status" value="1"/>
</dbReference>
<evidence type="ECO:0000256" key="3">
    <source>
        <dbReference type="ARBA" id="ARBA00007592"/>
    </source>
</evidence>
<dbReference type="HAMAP" id="MF_00418">
    <property type="entry name" value="DapA"/>
    <property type="match status" value="1"/>
</dbReference>
<dbReference type="InterPro" id="IPR013785">
    <property type="entry name" value="Aldolase_TIM"/>
</dbReference>
<comment type="subunit">
    <text evidence="12">Homotetramer; dimer of dimers.</text>
</comment>
<dbReference type="PROSITE" id="PS00666">
    <property type="entry name" value="DHDPS_2"/>
    <property type="match status" value="1"/>
</dbReference>
<dbReference type="PANTHER" id="PTHR12128:SF66">
    <property type="entry name" value="4-HYDROXY-2-OXOGLUTARATE ALDOLASE, MITOCHONDRIAL"/>
    <property type="match status" value="1"/>
</dbReference>
<dbReference type="PANTHER" id="PTHR12128">
    <property type="entry name" value="DIHYDRODIPICOLINATE SYNTHASE"/>
    <property type="match status" value="1"/>
</dbReference>
<dbReference type="EMBL" id="JBHTBU010000001">
    <property type="protein sequence ID" value="MFC7287376.1"/>
    <property type="molecule type" value="Genomic_DNA"/>
</dbReference>
<gene>
    <name evidence="12 14" type="primary">dapA</name>
    <name evidence="14" type="ORF">ACFQPC_04925</name>
</gene>
<comment type="catalytic activity">
    <reaction evidence="11 12">
        <text>L-aspartate 4-semialdehyde + pyruvate = (2S,4S)-4-hydroxy-2,3,4,5-tetrahydrodipicolinate + H2O + H(+)</text>
        <dbReference type="Rhea" id="RHEA:34171"/>
        <dbReference type="ChEBI" id="CHEBI:15361"/>
        <dbReference type="ChEBI" id="CHEBI:15377"/>
        <dbReference type="ChEBI" id="CHEBI:15378"/>
        <dbReference type="ChEBI" id="CHEBI:67139"/>
        <dbReference type="ChEBI" id="CHEBI:537519"/>
        <dbReference type="EC" id="4.3.3.7"/>
    </reaction>
</comment>
<dbReference type="SMART" id="SM01130">
    <property type="entry name" value="DHDPS"/>
    <property type="match status" value="1"/>
</dbReference>
<dbReference type="EC" id="4.3.3.7" evidence="4 12"/>
<accession>A0ABW2I8P9</accession>
<feature type="site" description="Part of a proton relay during catalysis" evidence="12">
    <location>
        <position position="45"/>
    </location>
</feature>
<evidence type="ECO:0000256" key="1">
    <source>
        <dbReference type="ARBA" id="ARBA00003294"/>
    </source>
</evidence>
<dbReference type="InterPro" id="IPR020625">
    <property type="entry name" value="Schiff_base-form_aldolases_AS"/>
</dbReference>
<evidence type="ECO:0000313" key="14">
    <source>
        <dbReference type="EMBL" id="MFC7287376.1"/>
    </source>
</evidence>
<feature type="active site" description="Schiff-base intermediate with substrate" evidence="12">
    <location>
        <position position="162"/>
    </location>
</feature>
<evidence type="ECO:0000256" key="13">
    <source>
        <dbReference type="PIRNR" id="PIRNR001365"/>
    </source>
</evidence>
<dbReference type="CDD" id="cd00950">
    <property type="entry name" value="DHDPS"/>
    <property type="match status" value="1"/>
</dbReference>
<dbReference type="InterPro" id="IPR002220">
    <property type="entry name" value="DapA-like"/>
</dbReference>
<comment type="similarity">
    <text evidence="3 12 13">Belongs to the DapA family.</text>
</comment>
<dbReference type="NCBIfam" id="TIGR00674">
    <property type="entry name" value="dapA"/>
    <property type="match status" value="1"/>
</dbReference>
<dbReference type="InterPro" id="IPR020624">
    <property type="entry name" value="Schiff_base-form_aldolases_CS"/>
</dbReference>
<keyword evidence="6 12" id="KW-0028">Amino-acid biosynthesis</keyword>
<dbReference type="Proteomes" id="UP001596542">
    <property type="component" value="Unassembled WGS sequence"/>
</dbReference>